<evidence type="ECO:0000256" key="4">
    <source>
        <dbReference type="ARBA" id="ARBA00022679"/>
    </source>
</evidence>
<dbReference type="SUPFAM" id="SSF55785">
    <property type="entry name" value="PYP-like sensor domain (PAS domain)"/>
    <property type="match status" value="1"/>
</dbReference>
<dbReference type="GO" id="GO:0000155">
    <property type="term" value="F:phosphorelay sensor kinase activity"/>
    <property type="evidence" value="ECO:0007669"/>
    <property type="project" value="InterPro"/>
</dbReference>
<dbReference type="PROSITE" id="PS50112">
    <property type="entry name" value="PAS"/>
    <property type="match status" value="1"/>
</dbReference>
<evidence type="ECO:0000313" key="6">
    <source>
        <dbReference type="EMBL" id="ARN22185.1"/>
    </source>
</evidence>
<evidence type="ECO:0000313" key="7">
    <source>
        <dbReference type="Proteomes" id="UP000193427"/>
    </source>
</evidence>
<dbReference type="SUPFAM" id="SSF55874">
    <property type="entry name" value="ATPase domain of HSP90 chaperone/DNA topoisomerase II/histidine kinase"/>
    <property type="match status" value="1"/>
</dbReference>
<comment type="catalytic activity">
    <reaction evidence="1">
        <text>ATP + protein L-histidine = ADP + protein N-phospho-L-histidine.</text>
        <dbReference type="EC" id="2.7.13.3"/>
    </reaction>
</comment>
<organism evidence="6 7">
    <name type="scientific">Piscinibacter gummiphilus</name>
    <dbReference type="NCBI Taxonomy" id="946333"/>
    <lineage>
        <taxon>Bacteria</taxon>
        <taxon>Pseudomonadati</taxon>
        <taxon>Pseudomonadota</taxon>
        <taxon>Betaproteobacteria</taxon>
        <taxon>Burkholderiales</taxon>
        <taxon>Sphaerotilaceae</taxon>
        <taxon>Piscinibacter</taxon>
    </lineage>
</organism>
<dbReference type="PANTHER" id="PTHR43304:SF1">
    <property type="entry name" value="PAC DOMAIN-CONTAINING PROTEIN"/>
    <property type="match status" value="1"/>
</dbReference>
<dbReference type="CDD" id="cd00130">
    <property type="entry name" value="PAS"/>
    <property type="match status" value="1"/>
</dbReference>
<dbReference type="STRING" id="946333.A4W93_21050"/>
<dbReference type="InterPro" id="IPR052162">
    <property type="entry name" value="Sensor_kinase/Photoreceptor"/>
</dbReference>
<reference evidence="6 7" key="1">
    <citation type="submission" date="2016-04" db="EMBL/GenBank/DDBJ databases">
        <title>Complete genome sequence of natural rubber-degrading, novel Gram-negative bacterium, Rhizobacter gummiphilus strain NS21.</title>
        <authorList>
            <person name="Tabata M."/>
            <person name="Kasai D."/>
            <person name="Fukuda M."/>
        </authorList>
    </citation>
    <scope>NUCLEOTIDE SEQUENCE [LARGE SCALE GENOMIC DNA]</scope>
    <source>
        <strain evidence="6 7">NS21</strain>
    </source>
</reference>
<dbReference type="SMART" id="SM00388">
    <property type="entry name" value="HisKA"/>
    <property type="match status" value="1"/>
</dbReference>
<dbReference type="PROSITE" id="PS50109">
    <property type="entry name" value="HIS_KIN"/>
    <property type="match status" value="1"/>
</dbReference>
<protein>
    <recommendedName>
        <fullName evidence="2">histidine kinase</fullName>
        <ecNumber evidence="2">2.7.13.3</ecNumber>
    </recommendedName>
</protein>
<dbReference type="Gene3D" id="3.30.565.10">
    <property type="entry name" value="Histidine kinase-like ATPase, C-terminal domain"/>
    <property type="match status" value="1"/>
</dbReference>
<dbReference type="EMBL" id="CP015118">
    <property type="protein sequence ID" value="ARN22185.1"/>
    <property type="molecule type" value="Genomic_DNA"/>
</dbReference>
<keyword evidence="5" id="KW-0418">Kinase</keyword>
<sequence>MNGVTIVWALVAGVALTLAFIHFPVWLRRRSAWNSAILTSMALGTAILALSELSMMMARTPEGYGRALRIAHVPVWITMVSMIGFMHVALKPRYRWIGWTVIGLRTVTLALNFSTGASLNLGAVTELHTFRLLGEYVSVGKGTYNPWAILGNLSTILMGVAAIDAALGAWRAGNRGTALRVGGTILFFALASVTQSILVFGMGVEMPTTIGLFALAVLLAMTYELSCEVTRASWLSSELSESEERMTMAAEAANLGLWVRDLPRDRIWASPRLRELLGIGPEEVVNYARLTRAVHPDDQTAMLETLAMAGDGRAPSHFRHEFRSPMPGGRVRWLASQGRVEFDAAGRPVRTRGACTDITAMRLAEAETMRLRQELAHVGRVSVVGQLGSALAHEINQPLGAILRNAEAAELLLKCPDPDLEEVRAIVDDILSDDRRAGAVIDRMRALLRRHEITMVPLSVQDFVGDVAALVRNDAMTRHVKVEVALAPDIPAVMGDRIHLQQVLLNLLTNAMDAIDEAQRTVRHVAVTAVRDGSGFVQIAVTDSGTGIPVDRLESIFGSFVSTKPSGMGMGLSIARSLIEAHGGRLWAENDSGGGASLRFTLAIAMTGGTP</sequence>
<keyword evidence="7" id="KW-1185">Reference proteome</keyword>
<dbReference type="Pfam" id="PF08447">
    <property type="entry name" value="PAS_3"/>
    <property type="match status" value="1"/>
</dbReference>
<dbReference type="PROSITE" id="PS50113">
    <property type="entry name" value="PAC"/>
    <property type="match status" value="1"/>
</dbReference>
<dbReference type="SUPFAM" id="SSF47384">
    <property type="entry name" value="Homodimeric domain of signal transducing histidine kinase"/>
    <property type="match status" value="1"/>
</dbReference>
<dbReference type="SMART" id="SM00091">
    <property type="entry name" value="PAS"/>
    <property type="match status" value="1"/>
</dbReference>
<dbReference type="InterPro" id="IPR036097">
    <property type="entry name" value="HisK_dim/P_sf"/>
</dbReference>
<dbReference type="KEGG" id="rgu:A4W93_21050"/>
<dbReference type="Proteomes" id="UP000193427">
    <property type="component" value="Chromosome"/>
</dbReference>
<evidence type="ECO:0000256" key="1">
    <source>
        <dbReference type="ARBA" id="ARBA00000085"/>
    </source>
</evidence>
<evidence type="ECO:0000256" key="2">
    <source>
        <dbReference type="ARBA" id="ARBA00012438"/>
    </source>
</evidence>
<keyword evidence="3" id="KW-0597">Phosphoprotein</keyword>
<dbReference type="InterPro" id="IPR003594">
    <property type="entry name" value="HATPase_dom"/>
</dbReference>
<gene>
    <name evidence="6" type="ORF">A4W93_21050</name>
</gene>
<dbReference type="Gene3D" id="3.30.450.20">
    <property type="entry name" value="PAS domain"/>
    <property type="match status" value="1"/>
</dbReference>
<dbReference type="InterPro" id="IPR003661">
    <property type="entry name" value="HisK_dim/P_dom"/>
</dbReference>
<evidence type="ECO:0000256" key="5">
    <source>
        <dbReference type="ARBA" id="ARBA00022777"/>
    </source>
</evidence>
<dbReference type="InterPro" id="IPR035965">
    <property type="entry name" value="PAS-like_dom_sf"/>
</dbReference>
<proteinExistence type="predicted"/>
<dbReference type="Gene3D" id="1.10.287.130">
    <property type="match status" value="1"/>
</dbReference>
<name>A0A1W6LD32_9BURK</name>
<dbReference type="InterPro" id="IPR000014">
    <property type="entry name" value="PAS"/>
</dbReference>
<dbReference type="EC" id="2.7.13.3" evidence="2"/>
<dbReference type="AlphaFoldDB" id="A0A1W6LD32"/>
<accession>A0A1W6LD32</accession>
<keyword evidence="4" id="KW-0808">Transferase</keyword>
<dbReference type="PANTHER" id="PTHR43304">
    <property type="entry name" value="PHYTOCHROME-LIKE PROTEIN CPH1"/>
    <property type="match status" value="1"/>
</dbReference>
<dbReference type="PRINTS" id="PR00344">
    <property type="entry name" value="BCTRLSENSOR"/>
</dbReference>
<dbReference type="NCBIfam" id="TIGR00229">
    <property type="entry name" value="sensory_box"/>
    <property type="match status" value="1"/>
</dbReference>
<evidence type="ECO:0000256" key="3">
    <source>
        <dbReference type="ARBA" id="ARBA00022553"/>
    </source>
</evidence>
<dbReference type="SMART" id="SM00387">
    <property type="entry name" value="HATPase_c"/>
    <property type="match status" value="1"/>
</dbReference>
<dbReference type="InterPro" id="IPR013655">
    <property type="entry name" value="PAS_fold_3"/>
</dbReference>
<dbReference type="InterPro" id="IPR036890">
    <property type="entry name" value="HATPase_C_sf"/>
</dbReference>
<dbReference type="RefSeq" id="WP_169726574.1">
    <property type="nucleotide sequence ID" value="NZ_BSPR01000006.1"/>
</dbReference>
<dbReference type="InterPro" id="IPR004358">
    <property type="entry name" value="Sig_transdc_His_kin-like_C"/>
</dbReference>
<dbReference type="Pfam" id="PF02518">
    <property type="entry name" value="HATPase_c"/>
    <property type="match status" value="1"/>
</dbReference>
<dbReference type="InterPro" id="IPR000700">
    <property type="entry name" value="PAS-assoc_C"/>
</dbReference>
<dbReference type="CDD" id="cd00082">
    <property type="entry name" value="HisKA"/>
    <property type="match status" value="1"/>
</dbReference>
<dbReference type="InterPro" id="IPR005467">
    <property type="entry name" value="His_kinase_dom"/>
</dbReference>